<dbReference type="GO" id="GO:0071111">
    <property type="term" value="F:cyclic-guanylate-specific phosphodiesterase activity"/>
    <property type="evidence" value="ECO:0007669"/>
    <property type="project" value="UniProtKB-EC"/>
</dbReference>
<dbReference type="Gene3D" id="1.10.3210.10">
    <property type="entry name" value="Hypothetical protein af1432"/>
    <property type="match status" value="1"/>
</dbReference>
<proteinExistence type="predicted"/>
<name>A0A143PMV0_LUTPR</name>
<dbReference type="EMBL" id="CP015136">
    <property type="protein sequence ID" value="AMY09756.1"/>
    <property type="molecule type" value="Genomic_DNA"/>
</dbReference>
<dbReference type="InterPro" id="IPR037522">
    <property type="entry name" value="HD_GYP_dom"/>
</dbReference>
<evidence type="ECO:0000313" key="2">
    <source>
        <dbReference type="EMBL" id="AMY09756.1"/>
    </source>
</evidence>
<dbReference type="SMART" id="SM00471">
    <property type="entry name" value="HDc"/>
    <property type="match status" value="1"/>
</dbReference>
<dbReference type="InterPro" id="IPR003607">
    <property type="entry name" value="HD/PDEase_dom"/>
</dbReference>
<dbReference type="SUPFAM" id="SSF109604">
    <property type="entry name" value="HD-domain/PDEase-like"/>
    <property type="match status" value="1"/>
</dbReference>
<reference evidence="2 3" key="1">
    <citation type="journal article" date="2016" name="Genome Announc.">
        <title>First Complete Genome Sequence of a Subdivision 6 Acidobacterium Strain.</title>
        <authorList>
            <person name="Huang S."/>
            <person name="Vieira S."/>
            <person name="Bunk B."/>
            <person name="Riedel T."/>
            <person name="Sproer C."/>
            <person name="Overmann J."/>
        </authorList>
    </citation>
    <scope>NUCLEOTIDE SEQUENCE [LARGE SCALE GENOMIC DNA]</scope>
    <source>
        <strain evidence="3">DSM 100886 HEG_-6_39</strain>
    </source>
</reference>
<sequence>MLREFYVITRLARNATRPYRPASCTLPAVASPARAVLSVPETPEGSVRAAFGHVRPIYIPVHLDGLVIDSVVDFHLHLQTSPGHFVLFRGPDLEFTTAHHARLLANNVQTLWLKGDERRRYEHYVERHLETLLANPQIATPRKVELLQSAAQTTLEAVMIDPRHTEAVPRTRRVAQQTVALIVKEKEALGHMAALMARDYDTVRHSMNVSIFATGLAHAAGVRNASDLRDLALGGLLHDIGKSELPRELIVKPGAYTEEEMALMRTHVVRGEHILQADGRMGSLGMVAVSQHHERLSGHGYPRALEPQHIHLFGRVAAIADVYDAMTSDRSYQRAMKPVDALHLMSTHLASHFDQDLLTQFVKTLRAPRA</sequence>
<accession>A0A143PMV0</accession>
<keyword evidence="2" id="KW-0378">Hydrolase</keyword>
<feature type="domain" description="HD-GYP" evidence="1">
    <location>
        <begin position="180"/>
        <end position="370"/>
    </location>
</feature>
<evidence type="ECO:0000313" key="3">
    <source>
        <dbReference type="Proteomes" id="UP000076079"/>
    </source>
</evidence>
<dbReference type="CDD" id="cd00077">
    <property type="entry name" value="HDc"/>
    <property type="match status" value="1"/>
</dbReference>
<evidence type="ECO:0000259" key="1">
    <source>
        <dbReference type="PROSITE" id="PS51832"/>
    </source>
</evidence>
<dbReference type="AlphaFoldDB" id="A0A143PMV0"/>
<dbReference type="NCBIfam" id="TIGR00277">
    <property type="entry name" value="HDIG"/>
    <property type="match status" value="1"/>
</dbReference>
<keyword evidence="3" id="KW-1185">Reference proteome</keyword>
<dbReference type="InterPro" id="IPR006675">
    <property type="entry name" value="HDIG_dom"/>
</dbReference>
<organism evidence="2 3">
    <name type="scientific">Luteitalea pratensis</name>
    <dbReference type="NCBI Taxonomy" id="1855912"/>
    <lineage>
        <taxon>Bacteria</taxon>
        <taxon>Pseudomonadati</taxon>
        <taxon>Acidobacteriota</taxon>
        <taxon>Vicinamibacteria</taxon>
        <taxon>Vicinamibacterales</taxon>
        <taxon>Vicinamibacteraceae</taxon>
        <taxon>Luteitalea</taxon>
    </lineage>
</organism>
<reference evidence="3" key="2">
    <citation type="submission" date="2016-04" db="EMBL/GenBank/DDBJ databases">
        <title>First Complete Genome Sequence of a Subdivision 6 Acidobacterium.</title>
        <authorList>
            <person name="Huang S."/>
            <person name="Vieira S."/>
            <person name="Bunk B."/>
            <person name="Riedel T."/>
            <person name="Sproeer C."/>
            <person name="Overmann J."/>
        </authorList>
    </citation>
    <scope>NUCLEOTIDE SEQUENCE [LARGE SCALE GENOMIC DNA]</scope>
    <source>
        <strain evidence="3">DSM 100886 HEG_-6_39</strain>
    </source>
</reference>
<dbReference type="Pfam" id="PF13487">
    <property type="entry name" value="HD_5"/>
    <property type="match status" value="1"/>
</dbReference>
<dbReference type="Proteomes" id="UP000076079">
    <property type="component" value="Chromosome"/>
</dbReference>
<gene>
    <name evidence="2" type="primary">rpfG_3</name>
    <name evidence="2" type="ORF">LuPra_02980</name>
</gene>
<dbReference type="PANTHER" id="PTHR43155:SF2">
    <property type="entry name" value="CYCLIC DI-GMP PHOSPHODIESTERASE PA4108"/>
    <property type="match status" value="1"/>
</dbReference>
<dbReference type="KEGG" id="abac:LuPra_02980"/>
<dbReference type="PROSITE" id="PS51832">
    <property type="entry name" value="HD_GYP"/>
    <property type="match status" value="1"/>
</dbReference>
<protein>
    <submittedName>
        <fullName evidence="2">Cyclic di-GMP phosphodiesterase response regulator RpfG</fullName>
        <ecNumber evidence="2">3.1.4.52</ecNumber>
    </submittedName>
</protein>
<dbReference type="EC" id="3.1.4.52" evidence="2"/>
<dbReference type="PANTHER" id="PTHR43155">
    <property type="entry name" value="CYCLIC DI-GMP PHOSPHODIESTERASE PA4108-RELATED"/>
    <property type="match status" value="1"/>
</dbReference>
<dbReference type="STRING" id="1855912.LuPra_02980"/>